<protein>
    <submittedName>
        <fullName evidence="2">Ubiquitin family domain-containing protein</fullName>
    </submittedName>
</protein>
<dbReference type="Pfam" id="PF00240">
    <property type="entry name" value="ubiquitin"/>
    <property type="match status" value="1"/>
</dbReference>
<evidence type="ECO:0000313" key="3">
    <source>
        <dbReference type="Proteomes" id="UP001201812"/>
    </source>
</evidence>
<reference evidence="2" key="1">
    <citation type="submission" date="2022-01" db="EMBL/GenBank/DDBJ databases">
        <title>Genome Sequence Resource for Two Populations of Ditylenchus destructor, the Migratory Endoparasitic Phytonematode.</title>
        <authorList>
            <person name="Zhang H."/>
            <person name="Lin R."/>
            <person name="Xie B."/>
        </authorList>
    </citation>
    <scope>NUCLEOTIDE SEQUENCE</scope>
    <source>
        <strain evidence="2">BazhouSP</strain>
    </source>
</reference>
<dbReference type="EMBL" id="JAKKPZ010000092">
    <property type="protein sequence ID" value="KAI1702820.1"/>
    <property type="molecule type" value="Genomic_DNA"/>
</dbReference>
<feature type="domain" description="Ubiquitin-like" evidence="1">
    <location>
        <begin position="127"/>
        <end position="200"/>
    </location>
</feature>
<evidence type="ECO:0000259" key="1">
    <source>
        <dbReference type="PROSITE" id="PS50053"/>
    </source>
</evidence>
<comment type="caution">
    <text evidence="2">The sequence shown here is derived from an EMBL/GenBank/DDBJ whole genome shotgun (WGS) entry which is preliminary data.</text>
</comment>
<organism evidence="2 3">
    <name type="scientific">Ditylenchus destructor</name>
    <dbReference type="NCBI Taxonomy" id="166010"/>
    <lineage>
        <taxon>Eukaryota</taxon>
        <taxon>Metazoa</taxon>
        <taxon>Ecdysozoa</taxon>
        <taxon>Nematoda</taxon>
        <taxon>Chromadorea</taxon>
        <taxon>Rhabditida</taxon>
        <taxon>Tylenchina</taxon>
        <taxon>Tylenchomorpha</taxon>
        <taxon>Sphaerularioidea</taxon>
        <taxon>Anguinidae</taxon>
        <taxon>Anguininae</taxon>
        <taxon>Ditylenchus</taxon>
    </lineage>
</organism>
<name>A0AAD4MQL6_9BILA</name>
<evidence type="ECO:0000313" key="2">
    <source>
        <dbReference type="EMBL" id="KAI1702820.1"/>
    </source>
</evidence>
<sequence>MHFPKFPGDAISQGTPHSFPLLPKPQCLCHVPLEAEKSVGPPFWAYDTSIASSQQAKSIGTGLSSGKSADPEIWLPEILKIPDFARSQIRRKILTDLMLNSIKSDPTKTNIGVVVARLLPAQIRKVIVVDINDEPVKGFRLNPYQSVEYIKELIHGVKKIPPENQSLIFQGQELKDQNGMLPPELTSGSIVKLVIKTRTGGQN</sequence>
<dbReference type="InterPro" id="IPR000626">
    <property type="entry name" value="Ubiquitin-like_dom"/>
</dbReference>
<proteinExistence type="predicted"/>
<dbReference type="Gene3D" id="3.10.20.90">
    <property type="entry name" value="Phosphatidylinositol 3-kinase Catalytic Subunit, Chain A, domain 1"/>
    <property type="match status" value="1"/>
</dbReference>
<dbReference type="SUPFAM" id="SSF54236">
    <property type="entry name" value="Ubiquitin-like"/>
    <property type="match status" value="1"/>
</dbReference>
<dbReference type="SMART" id="SM00213">
    <property type="entry name" value="UBQ"/>
    <property type="match status" value="1"/>
</dbReference>
<dbReference type="PROSITE" id="PS50053">
    <property type="entry name" value="UBIQUITIN_2"/>
    <property type="match status" value="1"/>
</dbReference>
<dbReference type="InterPro" id="IPR029071">
    <property type="entry name" value="Ubiquitin-like_domsf"/>
</dbReference>
<dbReference type="AlphaFoldDB" id="A0AAD4MQL6"/>
<keyword evidence="3" id="KW-1185">Reference proteome</keyword>
<gene>
    <name evidence="2" type="ORF">DdX_15247</name>
</gene>
<accession>A0AAD4MQL6</accession>
<dbReference type="CDD" id="cd17039">
    <property type="entry name" value="Ubl_ubiquitin_like"/>
    <property type="match status" value="1"/>
</dbReference>
<dbReference type="Proteomes" id="UP001201812">
    <property type="component" value="Unassembled WGS sequence"/>
</dbReference>